<reference evidence="2" key="2">
    <citation type="submission" date="2025-09" db="UniProtKB">
        <authorList>
            <consortium name="Ensembl"/>
        </authorList>
    </citation>
    <scope>IDENTIFICATION</scope>
</reference>
<dbReference type="AlphaFoldDB" id="A0A8C9G352"/>
<organism evidence="2 3">
    <name type="scientific">Pavo cristatus</name>
    <name type="common">Indian peafowl</name>
    <name type="synonym">Blue peafowl</name>
    <dbReference type="NCBI Taxonomy" id="9049"/>
    <lineage>
        <taxon>Eukaryota</taxon>
        <taxon>Metazoa</taxon>
        <taxon>Chordata</taxon>
        <taxon>Craniata</taxon>
        <taxon>Vertebrata</taxon>
        <taxon>Euteleostomi</taxon>
        <taxon>Archelosauria</taxon>
        <taxon>Archosauria</taxon>
        <taxon>Dinosauria</taxon>
        <taxon>Saurischia</taxon>
        <taxon>Theropoda</taxon>
        <taxon>Coelurosauria</taxon>
        <taxon>Aves</taxon>
        <taxon>Neognathae</taxon>
        <taxon>Galloanserae</taxon>
        <taxon>Galliformes</taxon>
        <taxon>Phasianidae</taxon>
        <taxon>Phasianinae</taxon>
        <taxon>Pavo</taxon>
    </lineage>
</organism>
<dbReference type="PANTHER" id="PTHR15305">
    <property type="entry name" value="MELANOMA ANTIGEN RECOGNIZED BY T-CELLS 1"/>
    <property type="match status" value="1"/>
</dbReference>
<dbReference type="GO" id="GO:0042470">
    <property type="term" value="C:melanosome"/>
    <property type="evidence" value="ECO:0007669"/>
    <property type="project" value="InterPro"/>
</dbReference>
<dbReference type="Proteomes" id="UP000694428">
    <property type="component" value="Unplaced"/>
</dbReference>
<reference evidence="2" key="1">
    <citation type="submission" date="2025-08" db="UniProtKB">
        <authorList>
            <consortium name="Ensembl"/>
        </authorList>
    </citation>
    <scope>IDENTIFICATION</scope>
</reference>
<evidence type="ECO:0000313" key="3">
    <source>
        <dbReference type="Proteomes" id="UP000694428"/>
    </source>
</evidence>
<dbReference type="GO" id="GO:0005802">
    <property type="term" value="C:trans-Golgi network"/>
    <property type="evidence" value="ECO:0007669"/>
    <property type="project" value="TreeGrafter"/>
</dbReference>
<keyword evidence="1" id="KW-0472">Membrane</keyword>
<protein>
    <submittedName>
        <fullName evidence="2">Uncharacterized protein</fullName>
    </submittedName>
</protein>
<dbReference type="GO" id="GO:0005789">
    <property type="term" value="C:endoplasmic reticulum membrane"/>
    <property type="evidence" value="ECO:0007669"/>
    <property type="project" value="TreeGrafter"/>
</dbReference>
<name>A0A8C9G352_PAVCR</name>
<feature type="transmembrane region" description="Helical" evidence="1">
    <location>
        <begin position="45"/>
        <end position="70"/>
    </location>
</feature>
<evidence type="ECO:0000256" key="1">
    <source>
        <dbReference type="SAM" id="Phobius"/>
    </source>
</evidence>
<evidence type="ECO:0000313" key="2">
    <source>
        <dbReference type="Ensembl" id="ENSPSTP00000024086.1"/>
    </source>
</evidence>
<dbReference type="Pfam" id="PF14991">
    <property type="entry name" value="MLANA"/>
    <property type="match status" value="1"/>
</dbReference>
<keyword evidence="3" id="KW-1185">Reference proteome</keyword>
<keyword evidence="1" id="KW-0812">Transmembrane</keyword>
<sequence>MCDTGGRACFRRDSKKRWVARSSYLLLLCPALIPDPNRYCINTKLYIYVVCPRFMFSFPLTFSIFFYGLLQSKGISMGTMRTVVGEGATPDCKTALQEYRNFNSVIPDAPPAYDKIAAEQSPPPYSP</sequence>
<dbReference type="PANTHER" id="PTHR15305:SF0">
    <property type="entry name" value="MELANOMA ANTIGEN RECOGNIZED BY T-CELLS 1"/>
    <property type="match status" value="1"/>
</dbReference>
<keyword evidence="1" id="KW-1133">Transmembrane helix</keyword>
<accession>A0A8C9G352</accession>
<dbReference type="Ensembl" id="ENSPSTT00000025345.1">
    <property type="protein sequence ID" value="ENSPSTP00000024086.1"/>
    <property type="gene ID" value="ENSPSTG00000017778.1"/>
</dbReference>
<dbReference type="InterPro" id="IPR029242">
    <property type="entry name" value="MLANA"/>
</dbReference>
<proteinExistence type="predicted"/>